<keyword evidence="1" id="KW-0472">Membrane</keyword>
<dbReference type="Pfam" id="PF04298">
    <property type="entry name" value="Zn_peptidase_2"/>
    <property type="match status" value="1"/>
</dbReference>
<keyword evidence="1" id="KW-1133">Transmembrane helix</keyword>
<dbReference type="PANTHER" id="PTHR36434:SF1">
    <property type="entry name" value="MEMBRANE PROTEASE YUGP-RELATED"/>
    <property type="match status" value="1"/>
</dbReference>
<feature type="transmembrane region" description="Helical" evidence="1">
    <location>
        <begin position="198"/>
        <end position="221"/>
    </location>
</feature>
<evidence type="ECO:0000313" key="2">
    <source>
        <dbReference type="EMBL" id="XDT71022.1"/>
    </source>
</evidence>
<sequence length="223" mass="24954">MPVILLLLFIVLFTGPGLWVRYVMKRHGQPIPDMPGTGGELAEHLIERFGLEGVRVTEAPQGVNAFDYNQRQVLLSPDIYHGKSLTAVAVAAHEVGHAIQHARQEPLVRWHIRLWPLATTLQQVARWMILALPLILLLFRAPQLMLPAALLFVGALVTSALLKAVLLPLEWDASFNKALPILREGYIPDHAVPAVRQVLRAAALTYATSTLFDILLIWRLIRR</sequence>
<dbReference type="PANTHER" id="PTHR36434">
    <property type="entry name" value="MEMBRANE PROTEASE YUGP-RELATED"/>
    <property type="match status" value="1"/>
</dbReference>
<dbReference type="EMBL" id="CP154858">
    <property type="protein sequence ID" value="XDT71022.1"/>
    <property type="molecule type" value="Genomic_DNA"/>
</dbReference>
<proteinExistence type="predicted"/>
<name>A0AB39USM2_9GAMM</name>
<accession>A0AB39USM2</accession>
<gene>
    <name evidence="2" type="ORF">AAIA72_09375</name>
</gene>
<keyword evidence="1" id="KW-0812">Transmembrane</keyword>
<organism evidence="2">
    <name type="scientific">Thermohahella caldifontis</name>
    <dbReference type="NCBI Taxonomy" id="3142973"/>
    <lineage>
        <taxon>Bacteria</taxon>
        <taxon>Pseudomonadati</taxon>
        <taxon>Pseudomonadota</taxon>
        <taxon>Gammaproteobacteria</taxon>
        <taxon>Oceanospirillales</taxon>
        <taxon>Hahellaceae</taxon>
        <taxon>Thermohahella</taxon>
    </lineage>
</organism>
<dbReference type="KEGG" id="tcd:AAIA72_09375"/>
<dbReference type="InterPro" id="IPR007395">
    <property type="entry name" value="Zn_peptidase_2"/>
</dbReference>
<evidence type="ECO:0000256" key="1">
    <source>
        <dbReference type="SAM" id="Phobius"/>
    </source>
</evidence>
<reference evidence="2" key="1">
    <citation type="submission" date="2024-05" db="EMBL/GenBank/DDBJ databases">
        <title>Genome sequencing of novel strain.</title>
        <authorList>
            <person name="Ganbat D."/>
            <person name="Ganbat S."/>
            <person name="Lee S.-J."/>
        </authorList>
    </citation>
    <scope>NUCLEOTIDE SEQUENCE</scope>
    <source>
        <strain evidence="2">SMD15-11</strain>
    </source>
</reference>
<dbReference type="AlphaFoldDB" id="A0AB39USM2"/>
<protein>
    <submittedName>
        <fullName evidence="2">Zinc metallopeptidase</fullName>
    </submittedName>
</protein>
<dbReference type="RefSeq" id="WP_369600061.1">
    <property type="nucleotide sequence ID" value="NZ_CP154858.1"/>
</dbReference>